<accession>A0ACB8BPX4</accession>
<dbReference type="EMBL" id="MU266365">
    <property type="protein sequence ID" value="KAH7927502.1"/>
    <property type="molecule type" value="Genomic_DNA"/>
</dbReference>
<protein>
    <submittedName>
        <fullName evidence="1">Uncharacterized protein</fullName>
    </submittedName>
</protein>
<gene>
    <name evidence="1" type="ORF">BV22DRAFT_270961</name>
</gene>
<comment type="caution">
    <text evidence="1">The sequence shown here is derived from an EMBL/GenBank/DDBJ whole genome shotgun (WGS) entry which is preliminary data.</text>
</comment>
<proteinExistence type="predicted"/>
<evidence type="ECO:0000313" key="1">
    <source>
        <dbReference type="EMBL" id="KAH7927502.1"/>
    </source>
</evidence>
<reference evidence="1" key="1">
    <citation type="journal article" date="2021" name="New Phytol.">
        <title>Evolutionary innovations through gain and loss of genes in the ectomycorrhizal Boletales.</title>
        <authorList>
            <person name="Wu G."/>
            <person name="Miyauchi S."/>
            <person name="Morin E."/>
            <person name="Kuo A."/>
            <person name="Drula E."/>
            <person name="Varga T."/>
            <person name="Kohler A."/>
            <person name="Feng B."/>
            <person name="Cao Y."/>
            <person name="Lipzen A."/>
            <person name="Daum C."/>
            <person name="Hundley H."/>
            <person name="Pangilinan J."/>
            <person name="Johnson J."/>
            <person name="Barry K."/>
            <person name="LaButti K."/>
            <person name="Ng V."/>
            <person name="Ahrendt S."/>
            <person name="Min B."/>
            <person name="Choi I.G."/>
            <person name="Park H."/>
            <person name="Plett J.M."/>
            <person name="Magnuson J."/>
            <person name="Spatafora J.W."/>
            <person name="Nagy L.G."/>
            <person name="Henrissat B."/>
            <person name="Grigoriev I.V."/>
            <person name="Yang Z.L."/>
            <person name="Xu J."/>
            <person name="Martin F.M."/>
        </authorList>
    </citation>
    <scope>NUCLEOTIDE SEQUENCE</scope>
    <source>
        <strain evidence="1">KUC20120723A-06</strain>
    </source>
</reference>
<sequence>MPRRRTSPTLPRREVLRYHEKFNSWQPATQRNCIYVYVWDIVAGSLIKHVEGHGSSISCMAFESHRREGARNRDQTLKYLNERTPRT</sequence>
<keyword evidence="2" id="KW-1185">Reference proteome</keyword>
<name>A0ACB8BPX4_9AGAM</name>
<organism evidence="1 2">
    <name type="scientific">Leucogyrophana mollusca</name>
    <dbReference type="NCBI Taxonomy" id="85980"/>
    <lineage>
        <taxon>Eukaryota</taxon>
        <taxon>Fungi</taxon>
        <taxon>Dikarya</taxon>
        <taxon>Basidiomycota</taxon>
        <taxon>Agaricomycotina</taxon>
        <taxon>Agaricomycetes</taxon>
        <taxon>Agaricomycetidae</taxon>
        <taxon>Boletales</taxon>
        <taxon>Boletales incertae sedis</taxon>
        <taxon>Leucogyrophana</taxon>
    </lineage>
</organism>
<dbReference type="Proteomes" id="UP000790709">
    <property type="component" value="Unassembled WGS sequence"/>
</dbReference>
<evidence type="ECO:0000313" key="2">
    <source>
        <dbReference type="Proteomes" id="UP000790709"/>
    </source>
</evidence>